<feature type="transmembrane region" description="Helical" evidence="7">
    <location>
        <begin position="156"/>
        <end position="181"/>
    </location>
</feature>
<evidence type="ECO:0000313" key="10">
    <source>
        <dbReference type="EMBL" id="MBE6061146.1"/>
    </source>
</evidence>
<evidence type="ECO:0000256" key="7">
    <source>
        <dbReference type="SAM" id="Phobius"/>
    </source>
</evidence>
<protein>
    <submittedName>
        <fullName evidence="10">ABC transporter ATP-binding protein</fullName>
    </submittedName>
</protein>
<keyword evidence="4 10" id="KW-0067">ATP-binding</keyword>
<comment type="subcellular location">
    <subcellularLocation>
        <location evidence="1">Cell membrane</location>
        <topology evidence="1">Multi-pass membrane protein</topology>
    </subcellularLocation>
</comment>
<dbReference type="EMBL" id="SVCM01000153">
    <property type="protein sequence ID" value="MBE6061146.1"/>
    <property type="molecule type" value="Genomic_DNA"/>
</dbReference>
<dbReference type="GO" id="GO:0016887">
    <property type="term" value="F:ATP hydrolysis activity"/>
    <property type="evidence" value="ECO:0007669"/>
    <property type="project" value="InterPro"/>
</dbReference>
<dbReference type="PROSITE" id="PS50929">
    <property type="entry name" value="ABC_TM1F"/>
    <property type="match status" value="1"/>
</dbReference>
<reference evidence="10" key="1">
    <citation type="submission" date="2019-04" db="EMBL/GenBank/DDBJ databases">
        <title>Evolution of Biomass-Degrading Anaerobic Consortia Revealed by Metagenomics.</title>
        <authorList>
            <person name="Peng X."/>
        </authorList>
    </citation>
    <scope>NUCLEOTIDE SEQUENCE</scope>
    <source>
        <strain evidence="10">SIG254</strain>
    </source>
</reference>
<dbReference type="Proteomes" id="UP000768462">
    <property type="component" value="Unassembled WGS sequence"/>
</dbReference>
<sequence length="610" mass="68471">MVLMLKCSIVRGGGMRMKTNRKSDCSIIVQGFRKVIGACPMYFLFICIIDLLLGLTLALNTLALDNFFSLVGQYVSGKTVLSGVLSSLILLILCILANPVLNGLSTVFCLDYERKVIGKLEKIFNDKCAMQQTASFEETSFLDDINKAQKGVKNSVSLITGIVDATLIYIPYFLIIGVYLYSLKPNLIIIIFLFSIPIMFSQMFKSKLYARLEDKAAPLRRECDHYGECIIGKEKFKETRLLGAYNFFIKRYKNRLQTLNNVTMKTQVKSIRIELLFKIPVLLGHVITLLLLVRYLLDGSISVGNFGAILASTAMIMNMLEQMICYIIGNSMKQIGTVDNYLKFMNIKESVGKQINYEKAPAIELKDVSFSYPGSKKDVISKVSIKFDSEEVIAIVGENGAGKSTLVKLISGIYLPNKGSVYFNGEDTRGLDPKTLMSNISSVFQDFQRYKMTLQDNIIISDTSTTLINQCAQNSLKEADLNVNSKVFPQGMNTMLSRDFDGVDLSGGLWQRVAIARGFYKKHNMILLDEPTAAIDPVEESKLYMKFIELSKGKTSFIVTHRLSLTKMADRVVVMDQGKVVQIGTHKELISVKGKYQELYNSQSKWYIES</sequence>
<keyword evidence="5 7" id="KW-1133">Transmembrane helix</keyword>
<feature type="domain" description="ABC transporter" evidence="8">
    <location>
        <begin position="363"/>
        <end position="602"/>
    </location>
</feature>
<keyword evidence="2 7" id="KW-0812">Transmembrane</keyword>
<feature type="transmembrane region" description="Helical" evidence="7">
    <location>
        <begin position="84"/>
        <end position="110"/>
    </location>
</feature>
<dbReference type="SMART" id="SM00382">
    <property type="entry name" value="AAA"/>
    <property type="match status" value="1"/>
</dbReference>
<dbReference type="Gene3D" id="3.40.50.300">
    <property type="entry name" value="P-loop containing nucleotide triphosphate hydrolases"/>
    <property type="match status" value="1"/>
</dbReference>
<dbReference type="PROSITE" id="PS50893">
    <property type="entry name" value="ABC_TRANSPORTER_2"/>
    <property type="match status" value="1"/>
</dbReference>
<dbReference type="Pfam" id="PF00005">
    <property type="entry name" value="ABC_tran"/>
    <property type="match status" value="1"/>
</dbReference>
<dbReference type="SUPFAM" id="SSF90123">
    <property type="entry name" value="ABC transporter transmembrane region"/>
    <property type="match status" value="1"/>
</dbReference>
<evidence type="ECO:0000256" key="6">
    <source>
        <dbReference type="ARBA" id="ARBA00023136"/>
    </source>
</evidence>
<dbReference type="GO" id="GO:0005886">
    <property type="term" value="C:plasma membrane"/>
    <property type="evidence" value="ECO:0007669"/>
    <property type="project" value="UniProtKB-SubCell"/>
</dbReference>
<keyword evidence="3" id="KW-0547">Nucleotide-binding</keyword>
<name>A0A927W8Z1_9CLOT</name>
<dbReference type="PANTHER" id="PTHR43394:SF1">
    <property type="entry name" value="ATP-BINDING CASSETTE SUB-FAMILY B MEMBER 10, MITOCHONDRIAL"/>
    <property type="match status" value="1"/>
</dbReference>
<evidence type="ECO:0000256" key="1">
    <source>
        <dbReference type="ARBA" id="ARBA00004651"/>
    </source>
</evidence>
<dbReference type="InterPro" id="IPR011527">
    <property type="entry name" value="ABC1_TM_dom"/>
</dbReference>
<dbReference type="InterPro" id="IPR039421">
    <property type="entry name" value="Type_1_exporter"/>
</dbReference>
<dbReference type="CDD" id="cd03228">
    <property type="entry name" value="ABCC_MRP_Like"/>
    <property type="match status" value="1"/>
</dbReference>
<evidence type="ECO:0000256" key="3">
    <source>
        <dbReference type="ARBA" id="ARBA00022741"/>
    </source>
</evidence>
<feature type="transmembrane region" description="Helical" evidence="7">
    <location>
        <begin position="42"/>
        <end position="64"/>
    </location>
</feature>
<proteinExistence type="predicted"/>
<dbReference type="InterPro" id="IPR027417">
    <property type="entry name" value="P-loop_NTPase"/>
</dbReference>
<organism evidence="10 11">
    <name type="scientific">Clostridium sulfidigenes</name>
    <dbReference type="NCBI Taxonomy" id="318464"/>
    <lineage>
        <taxon>Bacteria</taxon>
        <taxon>Bacillati</taxon>
        <taxon>Bacillota</taxon>
        <taxon>Clostridia</taxon>
        <taxon>Eubacteriales</taxon>
        <taxon>Clostridiaceae</taxon>
        <taxon>Clostridium</taxon>
    </lineage>
</organism>
<comment type="caution">
    <text evidence="10">The sequence shown here is derived from an EMBL/GenBank/DDBJ whole genome shotgun (WGS) entry which is preliminary data.</text>
</comment>
<gene>
    <name evidence="10" type="ORF">E7215_13370</name>
</gene>
<accession>A0A927W8Z1</accession>
<dbReference type="InterPro" id="IPR003439">
    <property type="entry name" value="ABC_transporter-like_ATP-bd"/>
</dbReference>
<evidence type="ECO:0000256" key="2">
    <source>
        <dbReference type="ARBA" id="ARBA00022692"/>
    </source>
</evidence>
<evidence type="ECO:0000259" key="8">
    <source>
        <dbReference type="PROSITE" id="PS50893"/>
    </source>
</evidence>
<keyword evidence="6 7" id="KW-0472">Membrane</keyword>
<evidence type="ECO:0000256" key="4">
    <source>
        <dbReference type="ARBA" id="ARBA00022840"/>
    </source>
</evidence>
<dbReference type="GO" id="GO:0015421">
    <property type="term" value="F:ABC-type oligopeptide transporter activity"/>
    <property type="evidence" value="ECO:0007669"/>
    <property type="project" value="TreeGrafter"/>
</dbReference>
<dbReference type="InterPro" id="IPR036640">
    <property type="entry name" value="ABC1_TM_sf"/>
</dbReference>
<dbReference type="InterPro" id="IPR003593">
    <property type="entry name" value="AAA+_ATPase"/>
</dbReference>
<dbReference type="PANTHER" id="PTHR43394">
    <property type="entry name" value="ATP-DEPENDENT PERMEASE MDL1, MITOCHONDRIAL"/>
    <property type="match status" value="1"/>
</dbReference>
<dbReference type="AlphaFoldDB" id="A0A927W8Z1"/>
<feature type="transmembrane region" description="Helical" evidence="7">
    <location>
        <begin position="303"/>
        <end position="328"/>
    </location>
</feature>
<evidence type="ECO:0000256" key="5">
    <source>
        <dbReference type="ARBA" id="ARBA00022989"/>
    </source>
</evidence>
<dbReference type="GO" id="GO:0005524">
    <property type="term" value="F:ATP binding"/>
    <property type="evidence" value="ECO:0007669"/>
    <property type="project" value="UniProtKB-KW"/>
</dbReference>
<feature type="transmembrane region" description="Helical" evidence="7">
    <location>
        <begin position="275"/>
        <end position="297"/>
    </location>
</feature>
<feature type="transmembrane region" description="Helical" evidence="7">
    <location>
        <begin position="187"/>
        <end position="204"/>
    </location>
</feature>
<evidence type="ECO:0000313" key="11">
    <source>
        <dbReference type="Proteomes" id="UP000768462"/>
    </source>
</evidence>
<evidence type="ECO:0000259" key="9">
    <source>
        <dbReference type="PROSITE" id="PS50929"/>
    </source>
</evidence>
<dbReference type="SUPFAM" id="SSF52540">
    <property type="entry name" value="P-loop containing nucleoside triphosphate hydrolases"/>
    <property type="match status" value="1"/>
</dbReference>
<feature type="domain" description="ABC transmembrane type-1" evidence="9">
    <location>
        <begin position="43"/>
        <end position="324"/>
    </location>
</feature>
<dbReference type="Gene3D" id="1.20.1560.10">
    <property type="entry name" value="ABC transporter type 1, transmembrane domain"/>
    <property type="match status" value="1"/>
</dbReference>